<evidence type="ECO:0000313" key="2">
    <source>
        <dbReference type="Proteomes" id="UP000294489"/>
    </source>
</evidence>
<evidence type="ECO:0000313" key="1">
    <source>
        <dbReference type="EMBL" id="TDX29849.1"/>
    </source>
</evidence>
<proteinExistence type="predicted"/>
<dbReference type="EMBL" id="SOEC01000006">
    <property type="protein sequence ID" value="TDX29849.1"/>
    <property type="molecule type" value="Genomic_DNA"/>
</dbReference>
<gene>
    <name evidence="1" type="ORF">DFO67_10687</name>
</gene>
<organism evidence="1 2">
    <name type="scientific">Modicisalibacter xianhensis</name>
    <dbReference type="NCBI Taxonomy" id="442341"/>
    <lineage>
        <taxon>Bacteria</taxon>
        <taxon>Pseudomonadati</taxon>
        <taxon>Pseudomonadota</taxon>
        <taxon>Gammaproteobacteria</taxon>
        <taxon>Oceanospirillales</taxon>
        <taxon>Halomonadaceae</taxon>
        <taxon>Modicisalibacter</taxon>
    </lineage>
</organism>
<reference evidence="1 2" key="1">
    <citation type="submission" date="2019-03" db="EMBL/GenBank/DDBJ databases">
        <title>Freshwater and sediment microbial communities from various areas in North America, analyzing microbe dynamics in response to fracking.</title>
        <authorList>
            <person name="Lamendella R."/>
        </authorList>
    </citation>
    <scope>NUCLEOTIDE SEQUENCE [LARGE SCALE GENOMIC DNA]</scope>
    <source>
        <strain evidence="1 2">6_TX</strain>
    </source>
</reference>
<accession>A0A4R8FT55</accession>
<name>A0A4R8FT55_9GAMM</name>
<comment type="caution">
    <text evidence="1">The sequence shown here is derived from an EMBL/GenBank/DDBJ whole genome shotgun (WGS) entry which is preliminary data.</text>
</comment>
<sequence>MSEVHRYWYEAATQTAEAQAVVQAWLETK</sequence>
<dbReference type="Proteomes" id="UP000294489">
    <property type="component" value="Unassembled WGS sequence"/>
</dbReference>
<protein>
    <submittedName>
        <fullName evidence="1">Uncharacterized protein</fullName>
    </submittedName>
</protein>
<dbReference type="AlphaFoldDB" id="A0A4R8FT55"/>